<dbReference type="Proteomes" id="UP000029391">
    <property type="component" value="Unassembled WGS sequence"/>
</dbReference>
<protein>
    <recommendedName>
        <fullName evidence="3">GYF domain-containing protein</fullName>
    </recommendedName>
</protein>
<keyword evidence="2" id="KW-0472">Membrane</keyword>
<gene>
    <name evidence="4" type="ORF">P873_08570</name>
</gene>
<keyword evidence="5" id="KW-1185">Reference proteome</keyword>
<dbReference type="eggNOG" id="COG4969">
    <property type="taxonomic scope" value="Bacteria"/>
</dbReference>
<dbReference type="InterPro" id="IPR025640">
    <property type="entry name" value="GYF_2"/>
</dbReference>
<evidence type="ECO:0000313" key="4">
    <source>
        <dbReference type="EMBL" id="KFN49887.1"/>
    </source>
</evidence>
<accession>A0A091BED5</accession>
<dbReference type="STRING" id="1121013.GCA_000426365_02281"/>
<feature type="transmembrane region" description="Helical" evidence="2">
    <location>
        <begin position="85"/>
        <end position="110"/>
    </location>
</feature>
<dbReference type="Pfam" id="PF00114">
    <property type="entry name" value="Pilin"/>
    <property type="match status" value="1"/>
</dbReference>
<dbReference type="Gene3D" id="3.30.700.10">
    <property type="entry name" value="Glycoprotein, Type 4 Pilin"/>
    <property type="match status" value="1"/>
</dbReference>
<dbReference type="InterPro" id="IPR001082">
    <property type="entry name" value="Pilin"/>
</dbReference>
<dbReference type="OrthoDB" id="198456at2"/>
<sequence>MREVSWYYVDRSQQRIGPVAPSDVAEAHRVGAIDDQSLVWREGLASWLPLGQFRGELGIIGPPTVLPPQPQAQGPAPAGSGSRTAAWVLGLLALGVGGIFVLAVLAAIALPAYQDYVSRSQVTSALADIRVGVTPYEEAIAGGSGNPATLAALGLPDRTARCSEVFVEGSFADAGSGHLIGCIVAGTPAVDGAVLTLERQAQGNWTCRVAGLRDRHLPSGCENE</sequence>
<dbReference type="EMBL" id="AWXU01000027">
    <property type="protein sequence ID" value="KFN49887.1"/>
    <property type="molecule type" value="Genomic_DNA"/>
</dbReference>
<name>A0A091BED5_9GAMM</name>
<evidence type="ECO:0000256" key="1">
    <source>
        <dbReference type="ARBA" id="ARBA00005233"/>
    </source>
</evidence>
<dbReference type="InterPro" id="IPR045584">
    <property type="entry name" value="Pilin-like"/>
</dbReference>
<comment type="caution">
    <text evidence="4">The sequence shown here is derived from an EMBL/GenBank/DDBJ whole genome shotgun (WGS) entry which is preliminary data.</text>
</comment>
<evidence type="ECO:0000313" key="5">
    <source>
        <dbReference type="Proteomes" id="UP000029391"/>
    </source>
</evidence>
<organism evidence="4 5">
    <name type="scientific">Arenimonas composti TR7-09 = DSM 18010</name>
    <dbReference type="NCBI Taxonomy" id="1121013"/>
    <lineage>
        <taxon>Bacteria</taxon>
        <taxon>Pseudomonadati</taxon>
        <taxon>Pseudomonadota</taxon>
        <taxon>Gammaproteobacteria</taxon>
        <taxon>Lysobacterales</taxon>
        <taxon>Lysobacteraceae</taxon>
        <taxon>Arenimonas</taxon>
    </lineage>
</organism>
<keyword evidence="2" id="KW-1133">Transmembrane helix</keyword>
<dbReference type="Pfam" id="PF14237">
    <property type="entry name" value="GYF_2"/>
    <property type="match status" value="1"/>
</dbReference>
<dbReference type="SUPFAM" id="SSF54523">
    <property type="entry name" value="Pili subunits"/>
    <property type="match status" value="1"/>
</dbReference>
<dbReference type="GO" id="GO:0009289">
    <property type="term" value="C:pilus"/>
    <property type="evidence" value="ECO:0007669"/>
    <property type="project" value="InterPro"/>
</dbReference>
<feature type="domain" description="GYF" evidence="3">
    <location>
        <begin position="6"/>
        <end position="53"/>
    </location>
</feature>
<evidence type="ECO:0000256" key="2">
    <source>
        <dbReference type="SAM" id="Phobius"/>
    </source>
</evidence>
<comment type="similarity">
    <text evidence="1">Belongs to the N-Me-Phe pilin family.</text>
</comment>
<evidence type="ECO:0000259" key="3">
    <source>
        <dbReference type="Pfam" id="PF14237"/>
    </source>
</evidence>
<reference evidence="4 5" key="1">
    <citation type="submission" date="2013-09" db="EMBL/GenBank/DDBJ databases">
        <title>Genome sequencing of Arenimonas composti.</title>
        <authorList>
            <person name="Chen F."/>
            <person name="Wang G."/>
        </authorList>
    </citation>
    <scope>NUCLEOTIDE SEQUENCE [LARGE SCALE GENOMIC DNA]</scope>
    <source>
        <strain evidence="4 5">TR7-09</strain>
    </source>
</reference>
<dbReference type="AlphaFoldDB" id="A0A091BED5"/>
<dbReference type="RefSeq" id="WP_081683407.1">
    <property type="nucleotide sequence ID" value="NZ_AUFF01000007.1"/>
</dbReference>
<keyword evidence="2" id="KW-0812">Transmembrane</keyword>
<proteinExistence type="inferred from homology"/>
<dbReference type="GO" id="GO:0007155">
    <property type="term" value="P:cell adhesion"/>
    <property type="evidence" value="ECO:0007669"/>
    <property type="project" value="InterPro"/>
</dbReference>